<reference evidence="1 2" key="1">
    <citation type="journal article" date="2000" name="J. Mol. Biol.">
        <title>Genomic sequences of bacteriophages HK97 and HK022: pervasive genetic mosaicism in the lambdoid bacteriophages.</title>
        <authorList>
            <person name="Juhala R.J."/>
            <person name="Ford M.E."/>
            <person name="Duda R.L."/>
            <person name="Youlton A."/>
            <person name="Hatfull G.F."/>
            <person name="Hendrix R.W."/>
        </authorList>
    </citation>
    <scope>NUCLEOTIDE SEQUENCE</scope>
</reference>
<name>Q9MCU1_BPHK0</name>
<sequence>MNNGYFGLSRDKKQVVFYAPLFQLKKGRICGLGLLIHELLQFSGKFFKRWMAILSKLYK</sequence>
<organism evidence="1 2">
    <name type="scientific">Escherichia phage HK022</name>
    <dbReference type="NCBI Taxonomy" id="2681618"/>
    <lineage>
        <taxon>Viruses</taxon>
        <taxon>Duplodnaviria</taxon>
        <taxon>Heunggongvirae</taxon>
        <taxon>Uroviricota</taxon>
        <taxon>Caudoviricetes</taxon>
        <taxon>Hendrixvirinae</taxon>
        <taxon>Shamshuipovirus</taxon>
        <taxon>Escherichia phage HK022</taxon>
    </lineage>
</organism>
<evidence type="ECO:0000313" key="1">
    <source>
        <dbReference type="EMBL" id="AAF30373.1"/>
    </source>
</evidence>
<keyword evidence="2" id="KW-1185">Reference proteome</keyword>
<dbReference type="RefSeq" id="NP_037682.1">
    <property type="nucleotide sequence ID" value="NC_002166.1"/>
</dbReference>
<dbReference type="Proteomes" id="UP000009088">
    <property type="component" value="Segment"/>
</dbReference>
<accession>Q9MCU1</accession>
<protein>
    <submittedName>
        <fullName evidence="1">Uncharacterized protein</fullName>
    </submittedName>
</protein>
<proteinExistence type="predicted"/>
<gene>
    <name evidence="1" type="ORF">HK022_22</name>
</gene>
<dbReference type="EMBL" id="AF069308">
    <property type="protein sequence ID" value="AAF30373.1"/>
    <property type="molecule type" value="Genomic_DNA"/>
</dbReference>
<evidence type="ECO:0000313" key="2">
    <source>
        <dbReference type="Proteomes" id="UP000009088"/>
    </source>
</evidence>
<dbReference type="KEGG" id="vg:1262523"/>